<comment type="caution">
    <text evidence="2">The sequence shown here is derived from an EMBL/GenBank/DDBJ whole genome shotgun (WGS) entry which is preliminary data.</text>
</comment>
<organism evidence="2 3">
    <name type="scientific">Emcibacter nanhaiensis</name>
    <dbReference type="NCBI Taxonomy" id="1505037"/>
    <lineage>
        <taxon>Bacteria</taxon>
        <taxon>Pseudomonadati</taxon>
        <taxon>Pseudomonadota</taxon>
        <taxon>Alphaproteobacteria</taxon>
        <taxon>Emcibacterales</taxon>
        <taxon>Emcibacteraceae</taxon>
        <taxon>Emcibacter</taxon>
    </lineage>
</organism>
<keyword evidence="3" id="KW-1185">Reference proteome</keyword>
<evidence type="ECO:0000313" key="3">
    <source>
        <dbReference type="Proteomes" id="UP000319148"/>
    </source>
</evidence>
<dbReference type="Pfam" id="PF07750">
    <property type="entry name" value="GcrA"/>
    <property type="match status" value="1"/>
</dbReference>
<proteinExistence type="predicted"/>
<reference evidence="3" key="1">
    <citation type="submission" date="2019-06" db="EMBL/GenBank/DDBJ databases">
        <title>The complete genome of Emcibacter congregatus ZYLT.</title>
        <authorList>
            <person name="Zhao Z."/>
        </authorList>
    </citation>
    <scope>NUCLEOTIDE SEQUENCE [LARGE SCALE GENOMIC DNA]</scope>
    <source>
        <strain evidence="3">MCCC 1A06723</strain>
    </source>
</reference>
<dbReference type="EMBL" id="VFIY01000018">
    <property type="protein sequence ID" value="TPD57390.1"/>
    <property type="molecule type" value="Genomic_DNA"/>
</dbReference>
<dbReference type="AlphaFoldDB" id="A0A501PAJ9"/>
<dbReference type="Proteomes" id="UP000319148">
    <property type="component" value="Unassembled WGS sequence"/>
</dbReference>
<accession>A0A501PAJ9</accession>
<sequence>MAWTDERVEKLRELWDKGLSASQIAKELGEGVTRNAVIGKAHRMGLASRPSPVKTDAAKKPAKKAAAEKAPAPAKKKAAGGKVSLLELTERMCKWPIGHPGDPDFHFCGKPSRPGFPYCTEHCAEAYQVQQPRRDRRANRGRISATPVR</sequence>
<name>A0A501PAJ9_9PROT</name>
<dbReference type="RefSeq" id="WP_139941705.1">
    <property type="nucleotide sequence ID" value="NZ_JBHSYP010000005.1"/>
</dbReference>
<dbReference type="OrthoDB" id="9798071at2"/>
<gene>
    <name evidence="2" type="ORF">FIV46_14795</name>
</gene>
<dbReference type="InterPro" id="IPR011681">
    <property type="entry name" value="GcrA"/>
</dbReference>
<feature type="region of interest" description="Disordered" evidence="1">
    <location>
        <begin position="41"/>
        <end position="81"/>
    </location>
</feature>
<evidence type="ECO:0000256" key="1">
    <source>
        <dbReference type="SAM" id="MobiDB-lite"/>
    </source>
</evidence>
<evidence type="ECO:0000313" key="2">
    <source>
        <dbReference type="EMBL" id="TPD57390.1"/>
    </source>
</evidence>
<feature type="region of interest" description="Disordered" evidence="1">
    <location>
        <begin position="130"/>
        <end position="149"/>
    </location>
</feature>
<dbReference type="Gene3D" id="1.10.10.60">
    <property type="entry name" value="Homeodomain-like"/>
    <property type="match status" value="1"/>
</dbReference>
<protein>
    <submittedName>
        <fullName evidence="2">Global cell cycle regulator GcrA-like protein</fullName>
    </submittedName>
</protein>